<dbReference type="Pfam" id="PF13333">
    <property type="entry name" value="rve_2"/>
    <property type="match status" value="1"/>
</dbReference>
<dbReference type="InterPro" id="IPR048020">
    <property type="entry name" value="Transpos_IS3"/>
</dbReference>
<feature type="domain" description="Integrase catalytic" evidence="2">
    <location>
        <begin position="109"/>
        <end position="264"/>
    </location>
</feature>
<dbReference type="EMBL" id="JAHBFI010000018">
    <property type="protein sequence ID" value="MBZ5962920.1"/>
    <property type="molecule type" value="Genomic_DNA"/>
</dbReference>
<dbReference type="Proteomes" id="UP000752647">
    <property type="component" value="Unassembled WGS sequence"/>
</dbReference>
<dbReference type="InterPro" id="IPR036397">
    <property type="entry name" value="RNaseH_sf"/>
</dbReference>
<dbReference type="PANTHER" id="PTHR46889">
    <property type="entry name" value="TRANSPOSASE INSF FOR INSERTION SEQUENCE IS3B-RELATED"/>
    <property type="match status" value="1"/>
</dbReference>
<evidence type="ECO:0000256" key="1">
    <source>
        <dbReference type="ARBA" id="ARBA00002286"/>
    </source>
</evidence>
<dbReference type="Pfam" id="PF13276">
    <property type="entry name" value="HTH_21"/>
    <property type="match status" value="1"/>
</dbReference>
<dbReference type="NCBIfam" id="NF033516">
    <property type="entry name" value="transpos_IS3"/>
    <property type="match status" value="1"/>
</dbReference>
<dbReference type="InterPro" id="IPR050900">
    <property type="entry name" value="Transposase_IS3/IS150/IS904"/>
</dbReference>
<reference evidence="3" key="1">
    <citation type="submission" date="2021-05" db="EMBL/GenBank/DDBJ databases">
        <title>Pangenome of Leuconostoc gelidum warrants species status for Leuconostoc gelidum subsp. gasicomitatum.</title>
        <authorList>
            <person name="Johansson P."/>
            <person name="Sade E."/>
            <person name="Hultman J."/>
            <person name="Auvinen P."/>
            <person name="Bjorkroth J."/>
        </authorList>
    </citation>
    <scope>NUCLEOTIDE SEQUENCE</scope>
    <source>
        <strain evidence="3">A.21.4</strain>
    </source>
</reference>
<dbReference type="GO" id="GO:0003676">
    <property type="term" value="F:nucleic acid binding"/>
    <property type="evidence" value="ECO:0007669"/>
    <property type="project" value="InterPro"/>
</dbReference>
<dbReference type="PROSITE" id="PS50994">
    <property type="entry name" value="INTEGRASE"/>
    <property type="match status" value="1"/>
</dbReference>
<dbReference type="GO" id="GO:0015074">
    <property type="term" value="P:DNA integration"/>
    <property type="evidence" value="ECO:0007669"/>
    <property type="project" value="InterPro"/>
</dbReference>
<dbReference type="AlphaFoldDB" id="A0A9Q3SXR5"/>
<proteinExistence type="predicted"/>
<evidence type="ECO:0000313" key="3">
    <source>
        <dbReference type="EMBL" id="MBZ5962920.1"/>
    </source>
</evidence>
<dbReference type="Pfam" id="PF00665">
    <property type="entry name" value="rve"/>
    <property type="match status" value="1"/>
</dbReference>
<evidence type="ECO:0000313" key="4">
    <source>
        <dbReference type="Proteomes" id="UP000752647"/>
    </source>
</evidence>
<dbReference type="InterPro" id="IPR025948">
    <property type="entry name" value="HTH-like_dom"/>
</dbReference>
<dbReference type="InterPro" id="IPR012337">
    <property type="entry name" value="RNaseH-like_sf"/>
</dbReference>
<dbReference type="PANTHER" id="PTHR46889:SF4">
    <property type="entry name" value="TRANSPOSASE INSO FOR INSERTION SEQUENCE ELEMENT IS911B-RELATED"/>
    <property type="match status" value="1"/>
</dbReference>
<gene>
    <name evidence="3" type="ORF">KIJ12_07175</name>
</gene>
<protein>
    <submittedName>
        <fullName evidence="3">IS3 family transposase</fullName>
    </submittedName>
</protein>
<name>A0A9Q3SXR5_9LACO</name>
<comment type="function">
    <text evidence="1">Involved in the transposition of the insertion sequence.</text>
</comment>
<accession>A0A9Q3SXR5</accession>
<comment type="caution">
    <text evidence="3">The sequence shown here is derived from an EMBL/GenBank/DDBJ whole genome shotgun (WGS) entry which is preliminary data.</text>
</comment>
<dbReference type="SUPFAM" id="SSF53098">
    <property type="entry name" value="Ribonuclease H-like"/>
    <property type="match status" value="1"/>
</dbReference>
<organism evidence="3 4">
    <name type="scientific">Leuconostoc gasicomitatum</name>
    <dbReference type="NCBI Taxonomy" id="115778"/>
    <lineage>
        <taxon>Bacteria</taxon>
        <taxon>Bacillati</taxon>
        <taxon>Bacillota</taxon>
        <taxon>Bacilli</taxon>
        <taxon>Lactobacillales</taxon>
        <taxon>Lactobacillaceae</taxon>
        <taxon>Leuconostoc</taxon>
        <taxon>Leuconostoc gelidum group</taxon>
    </lineage>
</organism>
<dbReference type="Gene3D" id="3.30.420.10">
    <property type="entry name" value="Ribonuclease H-like superfamily/Ribonuclease H"/>
    <property type="match status" value="1"/>
</dbReference>
<evidence type="ECO:0000259" key="2">
    <source>
        <dbReference type="PROSITE" id="PS50994"/>
    </source>
</evidence>
<sequence length="264" mass="31288">MLKQHFKLIMVLRLLKIPKSTYFDWVHYVETNRQREDTILIDLLRDIWQNNYKAYGAPRLRLALADLNLHHGTNRIRRLMQEAGIYSVMSRRFNKPTTTVDYSQRPNLIRHLPAANAWSMDITYLKLSNGQWVYLASVLDLRTRHILSHQISTTMDTRLVITTLQRALSIHQKPTYLHTDMGSQFTSFGFENLLNHHKIDHSYSKLGHPYDNAKIESFHSLLKREMIYQFRFSSIAHLILDVAKYIYWFNNERISIADRKMKVA</sequence>
<dbReference type="InterPro" id="IPR001584">
    <property type="entry name" value="Integrase_cat-core"/>
</dbReference>